<dbReference type="SMART" id="SM01005">
    <property type="entry name" value="Ala_racemase_C"/>
    <property type="match status" value="1"/>
</dbReference>
<dbReference type="EMBL" id="CP145316">
    <property type="protein sequence ID" value="XAM18514.1"/>
    <property type="molecule type" value="Genomic_DNA"/>
</dbReference>
<dbReference type="InterPro" id="IPR000821">
    <property type="entry name" value="Ala_racemase"/>
</dbReference>
<feature type="domain" description="Alanine racemase C-terminal" evidence="4">
    <location>
        <begin position="232"/>
        <end position="344"/>
    </location>
</feature>
<keyword evidence="2" id="KW-0663">Pyridoxal phosphate</keyword>
<dbReference type="Proteomes" id="UP001434737">
    <property type="component" value="Chromosome"/>
</dbReference>
<keyword evidence="3 5" id="KW-0413">Isomerase</keyword>
<dbReference type="SUPFAM" id="SSF50621">
    <property type="entry name" value="Alanine racemase C-terminal domain-like"/>
    <property type="match status" value="1"/>
</dbReference>
<dbReference type="Pfam" id="PF00842">
    <property type="entry name" value="Ala_racemase_C"/>
    <property type="match status" value="1"/>
</dbReference>
<dbReference type="PROSITE" id="PS00395">
    <property type="entry name" value="ALANINE_RACEMASE"/>
    <property type="match status" value="1"/>
</dbReference>
<evidence type="ECO:0000313" key="5">
    <source>
        <dbReference type="EMBL" id="XAM18514.1"/>
    </source>
</evidence>
<protein>
    <submittedName>
        <fullName evidence="5">Alanine racemase</fullName>
        <ecNumber evidence="5">5.1.1.1</ecNumber>
    </submittedName>
</protein>
<proteinExistence type="predicted"/>
<keyword evidence="6" id="KW-1185">Reference proteome</keyword>
<dbReference type="Gene3D" id="2.40.37.10">
    <property type="entry name" value="Lyase, Ornithine Decarboxylase, Chain A, domain 1"/>
    <property type="match status" value="1"/>
</dbReference>
<dbReference type="InterPro" id="IPR011079">
    <property type="entry name" value="Ala_racemase_C"/>
</dbReference>
<dbReference type="InterPro" id="IPR020622">
    <property type="entry name" value="Ala_racemase_pyridoxalP-BS"/>
</dbReference>
<dbReference type="NCBIfam" id="NF000791">
    <property type="entry name" value="PRK00053.2-2"/>
    <property type="match status" value="1"/>
</dbReference>
<dbReference type="PANTHER" id="PTHR30511:SF0">
    <property type="entry name" value="ALANINE RACEMASE, CATABOLIC-RELATED"/>
    <property type="match status" value="1"/>
</dbReference>
<dbReference type="EC" id="5.1.1.1" evidence="5"/>
<evidence type="ECO:0000313" key="6">
    <source>
        <dbReference type="Proteomes" id="UP001434737"/>
    </source>
</evidence>
<evidence type="ECO:0000256" key="3">
    <source>
        <dbReference type="ARBA" id="ARBA00023235"/>
    </source>
</evidence>
<dbReference type="GO" id="GO:0008784">
    <property type="term" value="F:alanine racemase activity"/>
    <property type="evidence" value="ECO:0007669"/>
    <property type="project" value="UniProtKB-EC"/>
</dbReference>
<evidence type="ECO:0000259" key="4">
    <source>
        <dbReference type="SMART" id="SM01005"/>
    </source>
</evidence>
<dbReference type="Gene3D" id="3.20.20.10">
    <property type="entry name" value="Alanine racemase"/>
    <property type="match status" value="1"/>
</dbReference>
<sequence length="344" mass="38139">MAEITLSSQAYKHNFQLLSSHIGTDIELAAVLKDNAYGHGLEQISTLAKQCGVKSVFVKNYAEAIRISEIFPHITALYGMPEGDFPPHIAFVVHQKAHIESLPKGTKVELKVNAGMNRNGIQPDELESYIKAILDRGLELIGVFTHNGYGDDIDEGFMRTQECFRTIKEQVRALSQKYGFKLSRFHSLSSSGAVRVASEGKIDDDLVRVGIALYGYLDVAFANPISAKLQKVATLYADKIATRFLPQGARIGYSGCTTLESQSCISTYDIGYGDGFFRVSERHKVYTTEGYQILPRSSMDCFSCLCDKPRICVFNDVSVLAQAFGTISYEILTHLSPHIKRTLI</sequence>
<dbReference type="InterPro" id="IPR001608">
    <property type="entry name" value="Ala_racemase_N"/>
</dbReference>
<reference evidence="5 6" key="1">
    <citation type="submission" date="2024-02" db="EMBL/GenBank/DDBJ databases">
        <title>Genome and pathogenicity analysis of Helicobacter mastomyrinus isolated from mice.</title>
        <authorList>
            <person name="Zhu L."/>
        </authorList>
    </citation>
    <scope>NUCLEOTIDE SEQUENCE [LARGE SCALE GENOMIC DNA]</scope>
    <source>
        <strain evidence="5 6">Hm-17</strain>
    </source>
</reference>
<evidence type="ECO:0000256" key="2">
    <source>
        <dbReference type="ARBA" id="ARBA00022898"/>
    </source>
</evidence>
<evidence type="ECO:0000256" key="1">
    <source>
        <dbReference type="ARBA" id="ARBA00001933"/>
    </source>
</evidence>
<dbReference type="Pfam" id="PF01168">
    <property type="entry name" value="Ala_racemase_N"/>
    <property type="match status" value="1"/>
</dbReference>
<dbReference type="InterPro" id="IPR009006">
    <property type="entry name" value="Ala_racemase/Decarboxylase_C"/>
</dbReference>
<dbReference type="PANTHER" id="PTHR30511">
    <property type="entry name" value="ALANINE RACEMASE"/>
    <property type="match status" value="1"/>
</dbReference>
<dbReference type="PRINTS" id="PR00992">
    <property type="entry name" value="ALARACEMASE"/>
</dbReference>
<dbReference type="InterPro" id="IPR029066">
    <property type="entry name" value="PLP-binding_barrel"/>
</dbReference>
<accession>A0ABZ3F8Y6</accession>
<organism evidence="5 6">
    <name type="scientific">Helicobacter mastomyrinus</name>
    <dbReference type="NCBI Taxonomy" id="287948"/>
    <lineage>
        <taxon>Bacteria</taxon>
        <taxon>Pseudomonadati</taxon>
        <taxon>Campylobacterota</taxon>
        <taxon>Epsilonproteobacteria</taxon>
        <taxon>Campylobacterales</taxon>
        <taxon>Helicobacteraceae</taxon>
        <taxon>Helicobacter</taxon>
    </lineage>
</organism>
<comment type="cofactor">
    <cofactor evidence="1">
        <name>pyridoxal 5'-phosphate</name>
        <dbReference type="ChEBI" id="CHEBI:597326"/>
    </cofactor>
</comment>
<dbReference type="RefSeq" id="WP_300446811.1">
    <property type="nucleotide sequence ID" value="NZ_CP145316.1"/>
</dbReference>
<gene>
    <name evidence="5" type="ORF">V3I05_02215</name>
</gene>
<dbReference type="SUPFAM" id="SSF51419">
    <property type="entry name" value="PLP-binding barrel"/>
    <property type="match status" value="1"/>
</dbReference>
<name>A0ABZ3F8Y6_9HELI</name>